<evidence type="ECO:0000313" key="3">
    <source>
        <dbReference type="Proteomes" id="UP000245942"/>
    </source>
</evidence>
<gene>
    <name evidence="2" type="ORF">BCV69DRAFT_24234</name>
</gene>
<dbReference type="Proteomes" id="UP000245942">
    <property type="component" value="Unassembled WGS sequence"/>
</dbReference>
<proteinExistence type="predicted"/>
<accession>A0A316UGB0</accession>
<sequence>MTPLGKSLVWLKNEAPPPPAPVTVSRLCSSLLVSPGAQLFFLALLIRQAEPRAEMKGDVFPCSPRHGGNSPVVTFDRLSRGPTSSIKTPNSKNIGRGRDSASSVGNEPTQGTIF</sequence>
<name>A0A316UGB0_9BASI</name>
<feature type="compositionally biased region" description="Polar residues" evidence="1">
    <location>
        <begin position="81"/>
        <end position="93"/>
    </location>
</feature>
<dbReference type="GeneID" id="37011766"/>
<evidence type="ECO:0000313" key="2">
    <source>
        <dbReference type="EMBL" id="PWN24240.1"/>
    </source>
</evidence>
<protein>
    <submittedName>
        <fullName evidence="2">Uncharacterized protein</fullName>
    </submittedName>
</protein>
<dbReference type="EMBL" id="KZ819321">
    <property type="protein sequence ID" value="PWN24240.1"/>
    <property type="molecule type" value="Genomic_DNA"/>
</dbReference>
<dbReference type="AlphaFoldDB" id="A0A316UGB0"/>
<feature type="compositionally biased region" description="Polar residues" evidence="1">
    <location>
        <begin position="100"/>
        <end position="114"/>
    </location>
</feature>
<feature type="region of interest" description="Disordered" evidence="1">
    <location>
        <begin position="57"/>
        <end position="114"/>
    </location>
</feature>
<organism evidence="2 3">
    <name type="scientific">Pseudomicrostroma glucosiphilum</name>
    <dbReference type="NCBI Taxonomy" id="1684307"/>
    <lineage>
        <taxon>Eukaryota</taxon>
        <taxon>Fungi</taxon>
        <taxon>Dikarya</taxon>
        <taxon>Basidiomycota</taxon>
        <taxon>Ustilaginomycotina</taxon>
        <taxon>Exobasidiomycetes</taxon>
        <taxon>Microstromatales</taxon>
        <taxon>Microstromatales incertae sedis</taxon>
        <taxon>Pseudomicrostroma</taxon>
    </lineage>
</organism>
<reference evidence="2 3" key="1">
    <citation type="journal article" date="2018" name="Mol. Biol. Evol.">
        <title>Broad Genomic Sampling Reveals a Smut Pathogenic Ancestry of the Fungal Clade Ustilaginomycotina.</title>
        <authorList>
            <person name="Kijpornyongpan T."/>
            <person name="Mondo S.J."/>
            <person name="Barry K."/>
            <person name="Sandor L."/>
            <person name="Lee J."/>
            <person name="Lipzen A."/>
            <person name="Pangilinan J."/>
            <person name="LaButti K."/>
            <person name="Hainaut M."/>
            <person name="Henrissat B."/>
            <person name="Grigoriev I.V."/>
            <person name="Spatafora J.W."/>
            <person name="Aime M.C."/>
        </authorList>
    </citation>
    <scope>NUCLEOTIDE SEQUENCE [LARGE SCALE GENOMIC DNA]</scope>
    <source>
        <strain evidence="2 3">MCA 4718</strain>
    </source>
</reference>
<keyword evidence="3" id="KW-1185">Reference proteome</keyword>
<evidence type="ECO:0000256" key="1">
    <source>
        <dbReference type="SAM" id="MobiDB-lite"/>
    </source>
</evidence>
<dbReference type="RefSeq" id="XP_025351400.1">
    <property type="nucleotide sequence ID" value="XM_025490032.1"/>
</dbReference>